<reference evidence="8 9" key="1">
    <citation type="submission" date="2020-01" db="EMBL/GenBank/DDBJ databases">
        <title>Anaeroalcalibacter tamaniensis gen. nov., sp. nov., moderately halophilic strictly anaerobic fermenter bacterium from mud volcano of Taman peninsula.</title>
        <authorList>
            <person name="Frolova A."/>
            <person name="Merkel A.Y."/>
            <person name="Slobodkin A.I."/>
        </authorList>
    </citation>
    <scope>NUCLEOTIDE SEQUENCE [LARGE SCALE GENOMIC DNA]</scope>
    <source>
        <strain evidence="8 9">F-3ap</strain>
    </source>
</reference>
<protein>
    <submittedName>
        <fullName evidence="8">GTP-binding protein</fullName>
    </submittedName>
</protein>
<dbReference type="PANTHER" id="PTHR13748:SF62">
    <property type="entry name" value="COBW DOMAIN-CONTAINING PROTEIN"/>
    <property type="match status" value="1"/>
</dbReference>
<evidence type="ECO:0000256" key="2">
    <source>
        <dbReference type="ARBA" id="ARBA00022801"/>
    </source>
</evidence>
<name>A0A7X5KPM0_9FIRM</name>
<feature type="domain" description="CobW C-terminal" evidence="7">
    <location>
        <begin position="228"/>
        <end position="307"/>
    </location>
</feature>
<evidence type="ECO:0000313" key="9">
    <source>
        <dbReference type="Proteomes" id="UP000461585"/>
    </source>
</evidence>
<dbReference type="InterPro" id="IPR011629">
    <property type="entry name" value="CobW-like_C"/>
</dbReference>
<dbReference type="GO" id="GO:0000166">
    <property type="term" value="F:nucleotide binding"/>
    <property type="evidence" value="ECO:0007669"/>
    <property type="project" value="UniProtKB-KW"/>
</dbReference>
<evidence type="ECO:0000256" key="1">
    <source>
        <dbReference type="ARBA" id="ARBA00022741"/>
    </source>
</evidence>
<evidence type="ECO:0000256" key="3">
    <source>
        <dbReference type="ARBA" id="ARBA00023186"/>
    </source>
</evidence>
<dbReference type="Proteomes" id="UP000461585">
    <property type="component" value="Unassembled WGS sequence"/>
</dbReference>
<keyword evidence="3" id="KW-0143">Chaperone</keyword>
<dbReference type="PANTHER" id="PTHR13748">
    <property type="entry name" value="COBW-RELATED"/>
    <property type="match status" value="1"/>
</dbReference>
<dbReference type="EMBL" id="JAAEEH010000035">
    <property type="protein sequence ID" value="NDL68342.1"/>
    <property type="molecule type" value="Genomic_DNA"/>
</dbReference>
<evidence type="ECO:0000256" key="5">
    <source>
        <dbReference type="ARBA" id="ARBA00049117"/>
    </source>
</evidence>
<dbReference type="AlphaFoldDB" id="A0A7X5KPM0"/>
<dbReference type="InterPro" id="IPR051316">
    <property type="entry name" value="Zinc-reg_GTPase_activator"/>
</dbReference>
<feature type="domain" description="CobW/HypB/UreG nucleotide-binding" evidence="6">
    <location>
        <begin position="4"/>
        <end position="179"/>
    </location>
</feature>
<dbReference type="GO" id="GO:0005737">
    <property type="term" value="C:cytoplasm"/>
    <property type="evidence" value="ECO:0007669"/>
    <property type="project" value="TreeGrafter"/>
</dbReference>
<comment type="caution">
    <text evidence="8">The sequence shown here is derived from an EMBL/GenBank/DDBJ whole genome shotgun (WGS) entry which is preliminary data.</text>
</comment>
<organism evidence="8 9">
    <name type="scientific">Anaerotalea alkaliphila</name>
    <dbReference type="NCBI Taxonomy" id="2662126"/>
    <lineage>
        <taxon>Bacteria</taxon>
        <taxon>Bacillati</taxon>
        <taxon>Bacillota</taxon>
        <taxon>Clostridia</taxon>
        <taxon>Eubacteriales</taxon>
        <taxon>Anaerotalea</taxon>
    </lineage>
</organism>
<keyword evidence="9" id="KW-1185">Reference proteome</keyword>
<dbReference type="Pfam" id="PF02492">
    <property type="entry name" value="cobW"/>
    <property type="match status" value="1"/>
</dbReference>
<comment type="catalytic activity">
    <reaction evidence="5">
        <text>GTP + H2O = GDP + phosphate + H(+)</text>
        <dbReference type="Rhea" id="RHEA:19669"/>
        <dbReference type="ChEBI" id="CHEBI:15377"/>
        <dbReference type="ChEBI" id="CHEBI:15378"/>
        <dbReference type="ChEBI" id="CHEBI:37565"/>
        <dbReference type="ChEBI" id="CHEBI:43474"/>
        <dbReference type="ChEBI" id="CHEBI:58189"/>
    </reaction>
    <physiologicalReaction direction="left-to-right" evidence="5">
        <dbReference type="Rhea" id="RHEA:19670"/>
    </physiologicalReaction>
</comment>
<dbReference type="Pfam" id="PF07683">
    <property type="entry name" value="CobW_C"/>
    <property type="match status" value="1"/>
</dbReference>
<dbReference type="InterPro" id="IPR003495">
    <property type="entry name" value="CobW/HypB/UreG_nucleotide-bd"/>
</dbReference>
<accession>A0A7X5KPM0</accession>
<keyword evidence="1" id="KW-0547">Nucleotide-binding</keyword>
<evidence type="ECO:0000259" key="7">
    <source>
        <dbReference type="Pfam" id="PF07683"/>
    </source>
</evidence>
<dbReference type="GO" id="GO:0016787">
    <property type="term" value="F:hydrolase activity"/>
    <property type="evidence" value="ECO:0007669"/>
    <property type="project" value="UniProtKB-KW"/>
</dbReference>
<dbReference type="InterPro" id="IPR036627">
    <property type="entry name" value="CobW-likC_sf"/>
</dbReference>
<proteinExistence type="inferred from homology"/>
<evidence type="ECO:0000259" key="6">
    <source>
        <dbReference type="Pfam" id="PF02492"/>
    </source>
</evidence>
<evidence type="ECO:0000256" key="4">
    <source>
        <dbReference type="ARBA" id="ARBA00034320"/>
    </source>
</evidence>
<sequence length="312" mass="34455">MIPIDIITGFLGAGKTTFLKNILLKGVFAEEKVVLIENEYGQVNMDARFLEGVGIPIYEITKGCLCCSLKTDFITTLKEILESVKPDRILVEPSGIFVTESFKEMLQDSSLREDYRINSITSVLDVTLFDGRFLPYEGFLSNGVRHAGQILLSKCDLADDGMLQNARAFINRHNSHAAVYDSAAVLAEEGQCRALFARGGKADPNTCACGCSGGHGHSHDHSSHDPFVTVSLDLDGSLGEKEFETWMEGVASGAFGDIIRMKGYIRIQGKTHEIQYQHNRYTCVPKQDAVERHQVVAIGKHIRREWLAGIDG</sequence>
<gene>
    <name evidence="8" type="ORF">GXN74_11380</name>
</gene>
<dbReference type="SUPFAM" id="SSF90002">
    <property type="entry name" value="Hypothetical protein YjiA, C-terminal domain"/>
    <property type="match status" value="1"/>
</dbReference>
<dbReference type="Gene3D" id="3.40.50.300">
    <property type="entry name" value="P-loop containing nucleotide triphosphate hydrolases"/>
    <property type="match status" value="1"/>
</dbReference>
<dbReference type="RefSeq" id="WP_162371066.1">
    <property type="nucleotide sequence ID" value="NZ_JAAEEH010000035.1"/>
</dbReference>
<dbReference type="InterPro" id="IPR027417">
    <property type="entry name" value="P-loop_NTPase"/>
</dbReference>
<dbReference type="SUPFAM" id="SSF52540">
    <property type="entry name" value="P-loop containing nucleoside triphosphate hydrolases"/>
    <property type="match status" value="1"/>
</dbReference>
<dbReference type="Gene3D" id="3.30.1220.10">
    <property type="entry name" value="CobW-like, C-terminal domain"/>
    <property type="match status" value="1"/>
</dbReference>
<evidence type="ECO:0000313" key="8">
    <source>
        <dbReference type="EMBL" id="NDL68342.1"/>
    </source>
</evidence>
<comment type="similarity">
    <text evidence="4">Belongs to the SIMIBI class G3E GTPase family. ZNG1 subfamily.</text>
</comment>
<dbReference type="CDD" id="cd03112">
    <property type="entry name" value="CobW-like"/>
    <property type="match status" value="1"/>
</dbReference>
<keyword evidence="2" id="KW-0378">Hydrolase</keyword>